<comment type="caution">
    <text evidence="2">The sequence shown here is derived from an EMBL/GenBank/DDBJ whole genome shotgun (WGS) entry which is preliminary data.</text>
</comment>
<dbReference type="Proteomes" id="UP001470230">
    <property type="component" value="Unassembled WGS sequence"/>
</dbReference>
<feature type="compositionally biased region" description="Low complexity" evidence="1">
    <location>
        <begin position="9"/>
        <end position="20"/>
    </location>
</feature>
<keyword evidence="3" id="KW-1185">Reference proteome</keyword>
<sequence>MTNHDFAFSGMGISEGSGSENQAINESDINNISKLCSPGGKEINQKEDIQKKTTEIQTNKTHLAKGISIIRQYEADFMENPQEKFVISNALSIESYKSGNFYQVGISFETERNISETYCESEEVPENERVPETESTGSQTSTSFTAKAKKLHVKVVAPEKEISIPEQHEKRQKVDMIQTMSDLGNTLDDLHKSLDIVHNHLENPKVQSFGTQTTLGAVEYIVASEIGEEDEDEPPNLYIPGPYFNAVLAQ</sequence>
<name>A0ABR2KJA6_9EUKA</name>
<gene>
    <name evidence="2" type="ORF">M9Y10_028055</name>
</gene>
<feature type="region of interest" description="Disordered" evidence="1">
    <location>
        <begin position="1"/>
        <end position="23"/>
    </location>
</feature>
<feature type="region of interest" description="Disordered" evidence="1">
    <location>
        <begin position="119"/>
        <end position="143"/>
    </location>
</feature>
<reference evidence="2 3" key="1">
    <citation type="submission" date="2024-04" db="EMBL/GenBank/DDBJ databases">
        <title>Tritrichomonas musculus Genome.</title>
        <authorList>
            <person name="Alves-Ferreira E."/>
            <person name="Grigg M."/>
            <person name="Lorenzi H."/>
            <person name="Galac M."/>
        </authorList>
    </citation>
    <scope>NUCLEOTIDE SEQUENCE [LARGE SCALE GENOMIC DNA]</scope>
    <source>
        <strain evidence="2 3">EAF2021</strain>
    </source>
</reference>
<evidence type="ECO:0000313" key="3">
    <source>
        <dbReference type="Proteomes" id="UP001470230"/>
    </source>
</evidence>
<dbReference type="EMBL" id="JAPFFF010000004">
    <property type="protein sequence ID" value="KAK8890856.1"/>
    <property type="molecule type" value="Genomic_DNA"/>
</dbReference>
<accession>A0ABR2KJA6</accession>
<evidence type="ECO:0000313" key="2">
    <source>
        <dbReference type="EMBL" id="KAK8890856.1"/>
    </source>
</evidence>
<feature type="compositionally biased region" description="Low complexity" evidence="1">
    <location>
        <begin position="133"/>
        <end position="143"/>
    </location>
</feature>
<proteinExistence type="predicted"/>
<protein>
    <submittedName>
        <fullName evidence="2">Uncharacterized protein</fullName>
    </submittedName>
</protein>
<evidence type="ECO:0000256" key="1">
    <source>
        <dbReference type="SAM" id="MobiDB-lite"/>
    </source>
</evidence>
<organism evidence="2 3">
    <name type="scientific">Tritrichomonas musculus</name>
    <dbReference type="NCBI Taxonomy" id="1915356"/>
    <lineage>
        <taxon>Eukaryota</taxon>
        <taxon>Metamonada</taxon>
        <taxon>Parabasalia</taxon>
        <taxon>Tritrichomonadida</taxon>
        <taxon>Tritrichomonadidae</taxon>
        <taxon>Tritrichomonas</taxon>
    </lineage>
</organism>